<dbReference type="Proteomes" id="UP000002772">
    <property type="component" value="Unassembled WGS sequence"/>
</dbReference>
<comment type="cofactor">
    <cofactor evidence="1">
        <name>pyridoxal 5'-phosphate</name>
        <dbReference type="ChEBI" id="CHEBI:597326"/>
    </cofactor>
</comment>
<evidence type="ECO:0000259" key="6">
    <source>
        <dbReference type="Pfam" id="PF00155"/>
    </source>
</evidence>
<dbReference type="InterPro" id="IPR004839">
    <property type="entry name" value="Aminotransferase_I/II_large"/>
</dbReference>
<dbReference type="SUPFAM" id="SSF53383">
    <property type="entry name" value="PLP-dependent transferases"/>
    <property type="match status" value="1"/>
</dbReference>
<dbReference type="HOGENOM" id="CLU_017584_15_0_10"/>
<proteinExistence type="inferred from homology"/>
<dbReference type="CDD" id="cd00609">
    <property type="entry name" value="AAT_like"/>
    <property type="match status" value="1"/>
</dbReference>
<sequence>MKYDFDRVVPRRHSGSYKWEAIPEDTLPLWVADMDFEVAPAIKQALAKRVGHGIFGYTQVDDDYYEAVISWFSRRHQWQIRRQWMLYTSGVVPAISCSIKALALPGEKILVQTPVYNCFFSSIRNQGCEVLESRLLRKDDSYVIDWDDFERKCADEKTTVFLLCNPHNPAGRVWTRDELEKIGTICRRHHVFVISDEIHCELTMPGFTFTPFAAVGEVNLANSVTLNSPSKSFNTAGLQIANIICEDDEVRRRIDRVINIYEVCDVNPFGPVALKAAYNESEGWIDALNDYIYGNYQLLRSVFASDLPLVEVIRLEGTYLAWVDIRGLGMSSGAVTEKLLHNGHVFVSEGTLYGKDAGEGYIRINLACPRAVLKEGLNRIVRALA</sequence>
<comment type="similarity">
    <text evidence="5">Belongs to the class-II pyridoxal-phosphate-dependent aminotransferase family. MalY/PatB cystathionine beta-lyase subfamily.</text>
</comment>
<evidence type="ECO:0000313" key="7">
    <source>
        <dbReference type="EMBL" id="EGN55640.1"/>
    </source>
</evidence>
<dbReference type="InterPro" id="IPR015424">
    <property type="entry name" value="PyrdxlP-dep_Trfase"/>
</dbReference>
<reference evidence="8" key="1">
    <citation type="journal article" date="2011" name="Stand. Genomic Sci.">
        <title>Non-contiguous finished genome sequence of the opportunistic oral pathogen Prevotella multisaccharivorax type strain (PPPA20).</title>
        <authorList>
            <person name="Pati A."/>
            <person name="Gronow S."/>
            <person name="Lu M."/>
            <person name="Lapidus A."/>
            <person name="Nolan M."/>
            <person name="Lucas S."/>
            <person name="Hammon N."/>
            <person name="Deshpande S."/>
            <person name="Cheng J.F."/>
            <person name="Tapia R."/>
            <person name="Han C."/>
            <person name="Goodwin L."/>
            <person name="Pitluck S."/>
            <person name="Liolios K."/>
            <person name="Pagani I."/>
            <person name="Mavromatis K."/>
            <person name="Mikhailova N."/>
            <person name="Huntemann M."/>
            <person name="Chen A."/>
            <person name="Palaniappan K."/>
            <person name="Land M."/>
            <person name="Hauser L."/>
            <person name="Detter J.C."/>
            <person name="Brambilla E.M."/>
            <person name="Rohde M."/>
            <person name="Goker M."/>
            <person name="Woyke T."/>
            <person name="Bristow J."/>
            <person name="Eisen J.A."/>
            <person name="Markowitz V."/>
            <person name="Hugenholtz P."/>
            <person name="Kyrpides N.C."/>
            <person name="Klenk H.P."/>
            <person name="Ivanova N."/>
        </authorList>
    </citation>
    <scope>NUCLEOTIDE SEQUENCE [LARGE SCALE GENOMIC DNA]</scope>
    <source>
        <strain evidence="8">DSM 17128</strain>
    </source>
</reference>
<dbReference type="GO" id="GO:0030170">
    <property type="term" value="F:pyridoxal phosphate binding"/>
    <property type="evidence" value="ECO:0007669"/>
    <property type="project" value="InterPro"/>
</dbReference>
<dbReference type="InterPro" id="IPR015422">
    <property type="entry name" value="PyrdxlP-dep_Trfase_small"/>
</dbReference>
<dbReference type="EMBL" id="GL945017">
    <property type="protein sequence ID" value="EGN55640.1"/>
    <property type="molecule type" value="Genomic_DNA"/>
</dbReference>
<dbReference type="EC" id="4.4.1.13" evidence="2"/>
<evidence type="ECO:0000256" key="4">
    <source>
        <dbReference type="ARBA" id="ARBA00023239"/>
    </source>
</evidence>
<evidence type="ECO:0000313" key="8">
    <source>
        <dbReference type="Proteomes" id="UP000002772"/>
    </source>
</evidence>
<keyword evidence="4 7" id="KW-0456">Lyase</keyword>
<dbReference type="AlphaFoldDB" id="F8N8Z5"/>
<name>F8N8Z5_9BACT</name>
<evidence type="ECO:0000256" key="1">
    <source>
        <dbReference type="ARBA" id="ARBA00001933"/>
    </source>
</evidence>
<protein>
    <recommendedName>
        <fullName evidence="2">cysteine-S-conjugate beta-lyase</fullName>
        <ecNumber evidence="2">4.4.1.13</ecNumber>
    </recommendedName>
</protein>
<dbReference type="OrthoDB" id="9802872at2"/>
<evidence type="ECO:0000256" key="3">
    <source>
        <dbReference type="ARBA" id="ARBA00022898"/>
    </source>
</evidence>
<dbReference type="Pfam" id="PF00155">
    <property type="entry name" value="Aminotran_1_2"/>
    <property type="match status" value="1"/>
</dbReference>
<keyword evidence="3" id="KW-0663">Pyridoxal phosphate</keyword>
<feature type="domain" description="Aminotransferase class I/classII large" evidence="6">
    <location>
        <begin position="28"/>
        <end position="380"/>
    </location>
</feature>
<accession>F8N8Z5</accession>
<evidence type="ECO:0000256" key="5">
    <source>
        <dbReference type="ARBA" id="ARBA00037974"/>
    </source>
</evidence>
<dbReference type="InterPro" id="IPR015421">
    <property type="entry name" value="PyrdxlP-dep_Trfase_major"/>
</dbReference>
<dbReference type="STRING" id="688246.Premu_0151"/>
<gene>
    <name evidence="7" type="ORF">Premu_0151</name>
</gene>
<dbReference type="PANTHER" id="PTHR43525:SF1">
    <property type="entry name" value="PROTEIN MALY"/>
    <property type="match status" value="1"/>
</dbReference>
<dbReference type="NCBIfam" id="TIGR04350">
    <property type="entry name" value="C_S_lyase_PatB"/>
    <property type="match status" value="1"/>
</dbReference>
<dbReference type="InterPro" id="IPR051798">
    <property type="entry name" value="Class-II_PLP-Dep_Aminotrans"/>
</dbReference>
<dbReference type="Gene3D" id="3.40.640.10">
    <property type="entry name" value="Type I PLP-dependent aspartate aminotransferase-like (Major domain)"/>
    <property type="match status" value="1"/>
</dbReference>
<dbReference type="eggNOG" id="COG1168">
    <property type="taxonomic scope" value="Bacteria"/>
</dbReference>
<evidence type="ECO:0000256" key="2">
    <source>
        <dbReference type="ARBA" id="ARBA00012224"/>
    </source>
</evidence>
<dbReference type="RefSeq" id="WP_007572306.1">
    <property type="nucleotide sequence ID" value="NZ_BPTS01000001.1"/>
</dbReference>
<dbReference type="InterPro" id="IPR027619">
    <property type="entry name" value="C-S_lyase_PatB-like"/>
</dbReference>
<dbReference type="PANTHER" id="PTHR43525">
    <property type="entry name" value="PROTEIN MALY"/>
    <property type="match status" value="1"/>
</dbReference>
<organism evidence="7 8">
    <name type="scientific">Hallella multisaccharivorax DSM 17128</name>
    <dbReference type="NCBI Taxonomy" id="688246"/>
    <lineage>
        <taxon>Bacteria</taxon>
        <taxon>Pseudomonadati</taxon>
        <taxon>Bacteroidota</taxon>
        <taxon>Bacteroidia</taxon>
        <taxon>Bacteroidales</taxon>
        <taxon>Prevotellaceae</taxon>
        <taxon>Hallella</taxon>
    </lineage>
</organism>
<dbReference type="GO" id="GO:0047804">
    <property type="term" value="F:cysteine-S-conjugate beta-lyase activity"/>
    <property type="evidence" value="ECO:0007669"/>
    <property type="project" value="UniProtKB-EC"/>
</dbReference>
<keyword evidence="8" id="KW-1185">Reference proteome</keyword>
<dbReference type="Gene3D" id="3.90.1150.10">
    <property type="entry name" value="Aspartate Aminotransferase, domain 1"/>
    <property type="match status" value="1"/>
</dbReference>